<sequence length="109" mass="12614">MWDGTVAFLTLLVPHSSTMTVLPLFRRLKPLLGWIQIVFFCLFRRIWLKMATFQLHMFQIMYGYALGVQLRKNTPLVISLIVGGERYRLSRKWGCGGCETRGPFLGFSL</sequence>
<keyword evidence="1" id="KW-0472">Membrane</keyword>
<protein>
    <submittedName>
        <fullName evidence="2">Uncharacterized protein</fullName>
    </submittedName>
</protein>
<keyword evidence="1" id="KW-0812">Transmembrane</keyword>
<evidence type="ECO:0000313" key="3">
    <source>
        <dbReference type="Proteomes" id="UP000024635"/>
    </source>
</evidence>
<feature type="transmembrane region" description="Helical" evidence="1">
    <location>
        <begin position="28"/>
        <end position="47"/>
    </location>
</feature>
<keyword evidence="1" id="KW-1133">Transmembrane helix</keyword>
<reference evidence="3" key="1">
    <citation type="journal article" date="2015" name="Nat. Genet.">
        <title>The genome and transcriptome of the zoonotic hookworm Ancylostoma ceylanicum identify infection-specific gene families.</title>
        <authorList>
            <person name="Schwarz E.M."/>
            <person name="Hu Y."/>
            <person name="Antoshechkin I."/>
            <person name="Miller M.M."/>
            <person name="Sternberg P.W."/>
            <person name="Aroian R.V."/>
        </authorList>
    </citation>
    <scope>NUCLEOTIDE SEQUENCE</scope>
    <source>
        <strain evidence="3">HY135</strain>
    </source>
</reference>
<name>A0A016SKN2_9BILA</name>
<evidence type="ECO:0000256" key="1">
    <source>
        <dbReference type="SAM" id="Phobius"/>
    </source>
</evidence>
<proteinExistence type="predicted"/>
<dbReference type="AlphaFoldDB" id="A0A016SKN2"/>
<comment type="caution">
    <text evidence="2">The sequence shown here is derived from an EMBL/GenBank/DDBJ whole genome shotgun (WGS) entry which is preliminary data.</text>
</comment>
<keyword evidence="3" id="KW-1185">Reference proteome</keyword>
<accession>A0A016SKN2</accession>
<evidence type="ECO:0000313" key="2">
    <source>
        <dbReference type="EMBL" id="EYB91180.1"/>
    </source>
</evidence>
<dbReference type="EMBL" id="JARK01001545">
    <property type="protein sequence ID" value="EYB91180.1"/>
    <property type="molecule type" value="Genomic_DNA"/>
</dbReference>
<organism evidence="2 3">
    <name type="scientific">Ancylostoma ceylanicum</name>
    <dbReference type="NCBI Taxonomy" id="53326"/>
    <lineage>
        <taxon>Eukaryota</taxon>
        <taxon>Metazoa</taxon>
        <taxon>Ecdysozoa</taxon>
        <taxon>Nematoda</taxon>
        <taxon>Chromadorea</taxon>
        <taxon>Rhabditida</taxon>
        <taxon>Rhabditina</taxon>
        <taxon>Rhabditomorpha</taxon>
        <taxon>Strongyloidea</taxon>
        <taxon>Ancylostomatidae</taxon>
        <taxon>Ancylostomatinae</taxon>
        <taxon>Ancylostoma</taxon>
    </lineage>
</organism>
<gene>
    <name evidence="2" type="primary">Acey_s0209.g2099</name>
    <name evidence="2" type="ORF">Y032_0209g2099</name>
</gene>
<dbReference type="Proteomes" id="UP000024635">
    <property type="component" value="Unassembled WGS sequence"/>
</dbReference>